<name>A0A8J4PR11_9MYCE</name>
<reference evidence="10" key="1">
    <citation type="submission" date="2020-01" db="EMBL/GenBank/DDBJ databases">
        <title>Development of genomics and gene disruption for Polysphondylium violaceum indicates a role for the polyketide synthase stlB in stalk morphogenesis.</title>
        <authorList>
            <person name="Narita B."/>
            <person name="Kawabe Y."/>
            <person name="Kin K."/>
            <person name="Saito T."/>
            <person name="Gibbs R."/>
            <person name="Kuspa A."/>
            <person name="Muzny D."/>
            <person name="Queller D."/>
            <person name="Richards S."/>
            <person name="Strassman J."/>
            <person name="Sucgang R."/>
            <person name="Worley K."/>
            <person name="Schaap P."/>
        </authorList>
    </citation>
    <scope>NUCLEOTIDE SEQUENCE</scope>
    <source>
        <strain evidence="10">QSvi11</strain>
    </source>
</reference>
<dbReference type="GO" id="GO:0019136">
    <property type="term" value="F:deoxynucleoside kinase activity"/>
    <property type="evidence" value="ECO:0007669"/>
    <property type="project" value="InterPro"/>
</dbReference>
<keyword evidence="3 8" id="KW-0547">Nucleotide-binding</keyword>
<accession>A0A8J4PR11</accession>
<dbReference type="PANTHER" id="PTHR10513:SF35">
    <property type="entry name" value="DEOXYADENOSINE KINASE"/>
    <property type="match status" value="1"/>
</dbReference>
<dbReference type="PIRSF" id="PIRSF000705">
    <property type="entry name" value="DNK"/>
    <property type="match status" value="1"/>
</dbReference>
<evidence type="ECO:0000313" key="10">
    <source>
        <dbReference type="EMBL" id="KAF2072558.1"/>
    </source>
</evidence>
<feature type="binding site" evidence="7">
    <location>
        <position position="42"/>
    </location>
    <ligand>
        <name>substrate</name>
    </ligand>
</feature>
<evidence type="ECO:0000256" key="1">
    <source>
        <dbReference type="ARBA" id="ARBA00007420"/>
    </source>
</evidence>
<feature type="binding site" evidence="7">
    <location>
        <position position="65"/>
    </location>
    <ligand>
        <name>substrate</name>
    </ligand>
</feature>
<dbReference type="AlphaFoldDB" id="A0A8J4PR11"/>
<keyword evidence="2" id="KW-0808">Transferase</keyword>
<keyword evidence="11" id="KW-1185">Reference proteome</keyword>
<dbReference type="InterPro" id="IPR050566">
    <property type="entry name" value="Deoxyribonucleoside_kinase"/>
</dbReference>
<dbReference type="PANTHER" id="PTHR10513">
    <property type="entry name" value="DEOXYNUCLEOSIDE KINASE"/>
    <property type="match status" value="1"/>
</dbReference>
<dbReference type="CDD" id="cd01673">
    <property type="entry name" value="dNK"/>
    <property type="match status" value="1"/>
</dbReference>
<evidence type="ECO:0000256" key="5">
    <source>
        <dbReference type="ARBA" id="ARBA00022840"/>
    </source>
</evidence>
<dbReference type="GO" id="GO:0005524">
    <property type="term" value="F:ATP binding"/>
    <property type="evidence" value="ECO:0007669"/>
    <property type="project" value="UniProtKB-KW"/>
</dbReference>
<feature type="binding site" evidence="8">
    <location>
        <begin position="18"/>
        <end position="26"/>
    </location>
    <ligand>
        <name>ATP</name>
        <dbReference type="ChEBI" id="CHEBI:30616"/>
    </ligand>
</feature>
<evidence type="ECO:0000256" key="2">
    <source>
        <dbReference type="ARBA" id="ARBA00022679"/>
    </source>
</evidence>
<dbReference type="InterPro" id="IPR027417">
    <property type="entry name" value="P-loop_NTPase"/>
</dbReference>
<feature type="binding site" evidence="8">
    <location>
        <begin position="146"/>
        <end position="150"/>
    </location>
    <ligand>
        <name>ATP</name>
        <dbReference type="ChEBI" id="CHEBI:30616"/>
    </ligand>
</feature>
<feature type="domain" description="Deoxynucleoside kinase" evidence="9">
    <location>
        <begin position="14"/>
        <end position="207"/>
    </location>
</feature>
<dbReference type="OrthoDB" id="567086at2759"/>
<feature type="binding site" evidence="7">
    <location>
        <position position="54"/>
    </location>
    <ligand>
        <name>substrate</name>
    </ligand>
</feature>
<dbReference type="InterPro" id="IPR031314">
    <property type="entry name" value="DNK_dom"/>
</dbReference>
<dbReference type="FunFam" id="3.40.50.300:FF:000659">
    <property type="entry name" value="Deoxyguanosine kinase"/>
    <property type="match status" value="1"/>
</dbReference>
<gene>
    <name evidence="10" type="ORF">CYY_006133</name>
</gene>
<feature type="binding site" evidence="7">
    <location>
        <position position="155"/>
    </location>
    <ligand>
        <name>substrate</name>
    </ligand>
</feature>
<evidence type="ECO:0000256" key="7">
    <source>
        <dbReference type="PIRSR" id="PIRSR000705-2"/>
    </source>
</evidence>
<dbReference type="Gene3D" id="3.40.50.300">
    <property type="entry name" value="P-loop containing nucleotide triphosphate hydrolases"/>
    <property type="match status" value="1"/>
</dbReference>
<sequence length="223" mass="26017">MEAHKISNLEGLHIGISGLIGAGKTTLCTELGKVLNLPTYYEPVIDNSYLSDFYNDPKKYSFPLQIYLLNQRFQQQQQIIWQGKGGVQDRTIYEDSVFAKMLMESGLLDQRDYNTYCKLFSNLSNFMRKPNIIVHLDVEPEESLERIKARNRECEKTITLDYLVNLRKAYEEYLADISKVIPVIRVNWSQFQDPTDLAKKIAQEYEKMNFIHIIEFQTPKSSK</sequence>
<evidence type="ECO:0000259" key="9">
    <source>
        <dbReference type="Pfam" id="PF01712"/>
    </source>
</evidence>
<dbReference type="Pfam" id="PF01712">
    <property type="entry name" value="dNK"/>
    <property type="match status" value="1"/>
</dbReference>
<evidence type="ECO:0000256" key="4">
    <source>
        <dbReference type="ARBA" id="ARBA00022777"/>
    </source>
</evidence>
<dbReference type="Proteomes" id="UP000695562">
    <property type="component" value="Unassembled WGS sequence"/>
</dbReference>
<dbReference type="EMBL" id="AJWJ01000269">
    <property type="protein sequence ID" value="KAF2072558.1"/>
    <property type="molecule type" value="Genomic_DNA"/>
</dbReference>
<keyword evidence="4" id="KW-0418">Kinase</keyword>
<feature type="binding site" evidence="7">
    <location>
        <position position="90"/>
    </location>
    <ligand>
        <name>substrate</name>
    </ligand>
</feature>
<comment type="similarity">
    <text evidence="1">Belongs to the DCK/DGK family.</text>
</comment>
<feature type="binding site" evidence="7">
    <location>
        <position position="95"/>
    </location>
    <ligand>
        <name>substrate</name>
    </ligand>
</feature>
<dbReference type="SUPFAM" id="SSF52540">
    <property type="entry name" value="P-loop containing nucleoside triphosphate hydrolases"/>
    <property type="match status" value="1"/>
</dbReference>
<proteinExistence type="inferred from homology"/>
<keyword evidence="5 8" id="KW-0067">ATP-binding</keyword>
<evidence type="ECO:0000256" key="6">
    <source>
        <dbReference type="PIRSR" id="PIRSR000705-1"/>
    </source>
</evidence>
<evidence type="ECO:0000256" key="8">
    <source>
        <dbReference type="PIRSR" id="PIRSR000705-3"/>
    </source>
</evidence>
<feature type="active site" description="Proton acceptor" evidence="6">
    <location>
        <position position="89"/>
    </location>
</feature>
<evidence type="ECO:0000313" key="11">
    <source>
        <dbReference type="Proteomes" id="UP000695562"/>
    </source>
</evidence>
<organism evidence="10 11">
    <name type="scientific">Polysphondylium violaceum</name>
    <dbReference type="NCBI Taxonomy" id="133409"/>
    <lineage>
        <taxon>Eukaryota</taxon>
        <taxon>Amoebozoa</taxon>
        <taxon>Evosea</taxon>
        <taxon>Eumycetozoa</taxon>
        <taxon>Dictyostelia</taxon>
        <taxon>Dictyosteliales</taxon>
        <taxon>Dictyosteliaceae</taxon>
        <taxon>Polysphondylium</taxon>
    </lineage>
</organism>
<dbReference type="GO" id="GO:0005739">
    <property type="term" value="C:mitochondrion"/>
    <property type="evidence" value="ECO:0007669"/>
    <property type="project" value="TreeGrafter"/>
</dbReference>
<comment type="caution">
    <text evidence="10">The sequence shown here is derived from an EMBL/GenBank/DDBJ whole genome shotgun (WGS) entry which is preliminary data.</text>
</comment>
<protein>
    <recommendedName>
        <fullName evidence="9">Deoxynucleoside kinase domain-containing protein</fullName>
    </recommendedName>
</protein>
<evidence type="ECO:0000256" key="3">
    <source>
        <dbReference type="ARBA" id="ARBA00022741"/>
    </source>
</evidence>
<dbReference type="InterPro" id="IPR002624">
    <property type="entry name" value="DCK/DGK"/>
</dbReference>